<protein>
    <recommendedName>
        <fullName evidence="3">CD-NTase associated protein 4-like DNA endonuclease domain-containing protein</fullName>
    </recommendedName>
</protein>
<dbReference type="PATRIC" id="fig|1204738.3.peg.3849"/>
<organism evidence="1 2">
    <name type="scientific">Vreelandella titanicae BH1</name>
    <dbReference type="NCBI Taxonomy" id="1204738"/>
    <lineage>
        <taxon>Bacteria</taxon>
        <taxon>Pseudomonadati</taxon>
        <taxon>Pseudomonadota</taxon>
        <taxon>Gammaproteobacteria</taxon>
        <taxon>Oceanospirillales</taxon>
        <taxon>Halomonadaceae</taxon>
        <taxon>Vreelandella</taxon>
    </lineage>
</organism>
<gene>
    <name evidence="1" type="ORF">HALTITAN_2547</name>
</gene>
<evidence type="ECO:0000313" key="1">
    <source>
        <dbReference type="EMBL" id="ELY20707.1"/>
    </source>
</evidence>
<name>L9U7D1_9GAMM</name>
<proteinExistence type="predicted"/>
<evidence type="ECO:0008006" key="3">
    <source>
        <dbReference type="Google" id="ProtNLM"/>
    </source>
</evidence>
<sequence>MVLVDQSVNAGVRAQQGFALQRNMALFIILDNYQSKFDGAKYFLSLEHLEDILFCYLDDHGKAVKVETYQSKKKSNGSWKIGVELAEIIVKILQVGKSLIIDEYPKCCSYSHDLYFSSNTNIQLEKKVNSFVDNKKQTRTYAHAVNEENSEVIYGELDPVIQNAITTKLELHESYNNDKLFEQLENLKFLYIDFNRTNKEQENQLRSKIEDIFDRKVSDSKAALESIFRLFKDIELTYNQKSIARLSDKTKQIQSKDINNAIKIITTKSKAFQFWRDHKREVGQKLGIKPFERETFEMKFILAFDLFKSKDEAEHQKILNFVKLNYLQCNGFSEDGCIEELVEKFNNEIRSSLDDQTLKATMYAAYFEAINKMDD</sequence>
<accession>L9U7D1</accession>
<reference evidence="1 2" key="1">
    <citation type="journal article" date="2013" name="Genome Announc.">
        <title>Draft Genome of the Marine Gammaproteobacterium Halomonas titanicae.</title>
        <authorList>
            <person name="Sanchez-Porro C."/>
            <person name="de la Haba R.R."/>
            <person name="Cruz-Hernandez N."/>
            <person name="Gonzalez J.M."/>
            <person name="Reyes-Guirao C."/>
            <person name="Navarro-Sampedro L."/>
            <person name="Carballo M."/>
            <person name="Ventosa A."/>
        </authorList>
    </citation>
    <scope>NUCLEOTIDE SEQUENCE [LARGE SCALE GENOMIC DNA]</scope>
    <source>
        <strain evidence="1 2">BH1</strain>
    </source>
</reference>
<comment type="caution">
    <text evidence="1">The sequence shown here is derived from an EMBL/GenBank/DDBJ whole genome shotgun (WGS) entry which is preliminary data.</text>
</comment>
<dbReference type="AlphaFoldDB" id="L9U7D1"/>
<evidence type="ECO:0000313" key="2">
    <source>
        <dbReference type="Proteomes" id="UP000011651"/>
    </source>
</evidence>
<dbReference type="Proteomes" id="UP000011651">
    <property type="component" value="Unassembled WGS sequence"/>
</dbReference>
<dbReference type="EMBL" id="AOPO01000013">
    <property type="protein sequence ID" value="ELY20707.1"/>
    <property type="molecule type" value="Genomic_DNA"/>
</dbReference>